<evidence type="ECO:0000313" key="2">
    <source>
        <dbReference type="Proteomes" id="UP000274731"/>
    </source>
</evidence>
<dbReference type="Proteomes" id="UP000274731">
    <property type="component" value="Segment"/>
</dbReference>
<sequence>MSDHKDFNPESVSQAYSLFSELSEARKDVEGESFLTLRGSLRRIEEKAKTISMSERISSLSRKIENITEKLKELPGE</sequence>
<accession>A0A3G1L3P7</accession>
<keyword evidence="2" id="KW-1185">Reference proteome</keyword>
<evidence type="ECO:0000313" key="1">
    <source>
        <dbReference type="EMBL" id="ATW62799.1"/>
    </source>
</evidence>
<gene>
    <name evidence="1" type="ORF">SCBWM1_gp115</name>
</gene>
<name>A0A3G1L3P7_9CAUD</name>
<organism evidence="1 2">
    <name type="scientific">Synechococcus phage S-CBWM1</name>
    <dbReference type="NCBI Taxonomy" id="2053653"/>
    <lineage>
        <taxon>Viruses</taxon>
        <taxon>Duplodnaviria</taxon>
        <taxon>Heunggongvirae</taxon>
        <taxon>Uroviricota</taxon>
        <taxon>Caudoviricetes</taxon>
        <taxon>Aokuangvirus</taxon>
        <taxon>Aokuangvirus SCBWM1</taxon>
    </lineage>
</organism>
<dbReference type="EMBL" id="MG450654">
    <property type="protein sequence ID" value="ATW62799.1"/>
    <property type="molecule type" value="Genomic_DNA"/>
</dbReference>
<reference evidence="1 2" key="1">
    <citation type="journal article" date="2018" name="Environ. Microbiol.">
        <title>Novel phage-host interactions and evolution as revealed by a cyanomyovirus isolated from an estuarine environment.</title>
        <authorList>
            <person name="Xu Y."/>
            <person name="Zhang R."/>
            <person name="Wang N."/>
            <person name="Cai L."/>
            <person name="Tong Y."/>
            <person name="Sun Q."/>
            <person name="Chen F."/>
            <person name="Jiao N."/>
        </authorList>
    </citation>
    <scope>NUCLEOTIDE SEQUENCE [LARGE SCALE GENOMIC DNA]</scope>
</reference>
<proteinExistence type="predicted"/>
<protein>
    <submittedName>
        <fullName evidence="1">Uncharacterized protein</fullName>
    </submittedName>
</protein>